<proteinExistence type="predicted"/>
<evidence type="ECO:0000256" key="1">
    <source>
        <dbReference type="SAM" id="MobiDB-lite"/>
    </source>
</evidence>
<sequence>MRMSSIRNPVGPQPPQVYWRRRLLLLLGVVAVLVVIVLIVVRPGGGSPSSAETKSPGPHATSPNPNPTFSTDGPAGSCDPSVITLTPVTDAASYASTTQPKLSMSITNSGAKACTLDVGTKAQVYTITSGAETIWTSTDCQTDAVSDVRTLQPGKSLTTTPFAWDRTRSSKSTCSATNKTPVIAGGASYHLQVKVGSVTSSASKQFVLQ</sequence>
<dbReference type="Proteomes" id="UP001157034">
    <property type="component" value="Unassembled WGS sequence"/>
</dbReference>
<comment type="caution">
    <text evidence="2">The sequence shown here is derived from an EMBL/GenBank/DDBJ whole genome shotgun (WGS) entry which is preliminary data.</text>
</comment>
<feature type="compositionally biased region" description="Polar residues" evidence="1">
    <location>
        <begin position="61"/>
        <end position="71"/>
    </location>
</feature>
<organism evidence="2 3">
    <name type="scientific">Pseudolysinimonas kribbensis</name>
    <dbReference type="NCBI Taxonomy" id="433641"/>
    <lineage>
        <taxon>Bacteria</taxon>
        <taxon>Bacillati</taxon>
        <taxon>Actinomycetota</taxon>
        <taxon>Actinomycetes</taxon>
        <taxon>Micrococcales</taxon>
        <taxon>Microbacteriaceae</taxon>
        <taxon>Pseudolysinimonas</taxon>
    </lineage>
</organism>
<accession>A0ABQ6K4R9</accession>
<evidence type="ECO:0008006" key="4">
    <source>
        <dbReference type="Google" id="ProtNLM"/>
    </source>
</evidence>
<reference evidence="3" key="1">
    <citation type="journal article" date="2019" name="Int. J. Syst. Evol. Microbiol.">
        <title>The Global Catalogue of Microorganisms (GCM) 10K type strain sequencing project: providing services to taxonomists for standard genome sequencing and annotation.</title>
        <authorList>
            <consortium name="The Broad Institute Genomics Platform"/>
            <consortium name="The Broad Institute Genome Sequencing Center for Infectious Disease"/>
            <person name="Wu L."/>
            <person name="Ma J."/>
        </authorList>
    </citation>
    <scope>NUCLEOTIDE SEQUENCE [LARGE SCALE GENOMIC DNA]</scope>
    <source>
        <strain evidence="3">NBRC 108894</strain>
    </source>
</reference>
<name>A0ABQ6K4R9_9MICO</name>
<gene>
    <name evidence="2" type="ORF">GCM10025881_22470</name>
</gene>
<evidence type="ECO:0000313" key="3">
    <source>
        <dbReference type="Proteomes" id="UP001157034"/>
    </source>
</evidence>
<keyword evidence="3" id="KW-1185">Reference proteome</keyword>
<protein>
    <recommendedName>
        <fullName evidence="4">DUF4232 domain-containing protein</fullName>
    </recommendedName>
</protein>
<feature type="region of interest" description="Disordered" evidence="1">
    <location>
        <begin position="45"/>
        <end position="77"/>
    </location>
</feature>
<evidence type="ECO:0000313" key="2">
    <source>
        <dbReference type="EMBL" id="GMA95423.1"/>
    </source>
</evidence>
<dbReference type="EMBL" id="BSVB01000001">
    <property type="protein sequence ID" value="GMA95423.1"/>
    <property type="molecule type" value="Genomic_DNA"/>
</dbReference>